<dbReference type="HOGENOM" id="CLU_2615216_0_0_4"/>
<evidence type="ECO:0000313" key="2">
    <source>
        <dbReference type="EMBL" id="EET03616.1"/>
    </source>
</evidence>
<dbReference type="Proteomes" id="UP000001812">
    <property type="component" value="Chromosome II"/>
</dbReference>
<evidence type="ECO:0000256" key="1">
    <source>
        <dbReference type="SAM" id="MobiDB-lite"/>
    </source>
</evidence>
<reference evidence="2" key="1">
    <citation type="submission" date="2009-05" db="EMBL/GenBank/DDBJ databases">
        <authorList>
            <person name="Harkins D.M."/>
            <person name="DeShazer D."/>
            <person name="Woods D.E."/>
            <person name="Brinkac L.M."/>
            <person name="Brown K.A."/>
            <person name="Hung G.C."/>
            <person name="Tuanyok A."/>
            <person name="Zhang B."/>
            <person name="Nierman W.C."/>
        </authorList>
    </citation>
    <scope>NUCLEOTIDE SEQUENCE [LARGE SCALE GENOMIC DNA]</scope>
    <source>
        <strain evidence="2">1710a</strain>
    </source>
</reference>
<sequence>MPAQIVTRCVRDAGSRAARPLVTKQDRFVWIRRSPPRKAISVRNVARRQCVRCCRRHGRHARRRDAGHQVSAAAAHRRAA</sequence>
<name>A0A0E1VUE7_BURPE</name>
<dbReference type="EMBL" id="CM000833">
    <property type="protein sequence ID" value="EET03616.1"/>
    <property type="molecule type" value="Genomic_DNA"/>
</dbReference>
<accession>A0A0E1VUE7</accession>
<feature type="region of interest" description="Disordered" evidence="1">
    <location>
        <begin position="58"/>
        <end position="80"/>
    </location>
</feature>
<protein>
    <submittedName>
        <fullName evidence="2">Uncharacterized protein</fullName>
    </submittedName>
</protein>
<gene>
    <name evidence="2" type="ORF">BURPS1710A_A1741</name>
</gene>
<organism evidence="2">
    <name type="scientific">Burkholderia pseudomallei 1710a</name>
    <dbReference type="NCBI Taxonomy" id="320371"/>
    <lineage>
        <taxon>Bacteria</taxon>
        <taxon>Pseudomonadati</taxon>
        <taxon>Pseudomonadota</taxon>
        <taxon>Betaproteobacteria</taxon>
        <taxon>Burkholderiales</taxon>
        <taxon>Burkholderiaceae</taxon>
        <taxon>Burkholderia</taxon>
        <taxon>pseudomallei group</taxon>
    </lineage>
</organism>
<dbReference type="AlphaFoldDB" id="A0A0E1VUE7"/>
<proteinExistence type="predicted"/>